<dbReference type="GO" id="GO:0004673">
    <property type="term" value="F:protein histidine kinase activity"/>
    <property type="evidence" value="ECO:0007669"/>
    <property type="project" value="UniProtKB-EC"/>
</dbReference>
<dbReference type="InterPro" id="IPR013727">
    <property type="entry name" value="2CSK_N"/>
</dbReference>
<protein>
    <recommendedName>
        <fullName evidence="4">Sensor protein QseC</fullName>
        <ecNumber evidence="3">2.7.13.3</ecNumber>
    </recommendedName>
</protein>
<dbReference type="PANTHER" id="PTHR45436:SF14">
    <property type="entry name" value="SENSOR PROTEIN QSEC"/>
    <property type="match status" value="1"/>
</dbReference>
<keyword evidence="10" id="KW-0547">Nucleotide-binding</keyword>
<gene>
    <name evidence="17" type="primary">qseC</name>
    <name evidence="17" type="ORF">ACFSAV_03645</name>
</gene>
<dbReference type="CDD" id="cd00082">
    <property type="entry name" value="HisKA"/>
    <property type="match status" value="1"/>
</dbReference>
<dbReference type="Gene3D" id="1.10.287.130">
    <property type="match status" value="1"/>
</dbReference>
<dbReference type="InterPro" id="IPR003661">
    <property type="entry name" value="HisK_dim/P_dom"/>
</dbReference>
<dbReference type="PROSITE" id="PS50109">
    <property type="entry name" value="HIS_KIN"/>
    <property type="match status" value="1"/>
</dbReference>
<evidence type="ECO:0000313" key="17">
    <source>
        <dbReference type="EMBL" id="MFD1805472.1"/>
    </source>
</evidence>
<evidence type="ECO:0000256" key="5">
    <source>
        <dbReference type="ARBA" id="ARBA00022475"/>
    </source>
</evidence>
<dbReference type="Gene3D" id="1.20.5.1040">
    <property type="entry name" value="Sensor protein qsec"/>
    <property type="match status" value="2"/>
</dbReference>
<keyword evidence="8 17" id="KW-0808">Transferase</keyword>
<evidence type="ECO:0000256" key="3">
    <source>
        <dbReference type="ARBA" id="ARBA00012438"/>
    </source>
</evidence>
<keyword evidence="5" id="KW-1003">Cell membrane</keyword>
<dbReference type="SMART" id="SM00388">
    <property type="entry name" value="HisKA"/>
    <property type="match status" value="1"/>
</dbReference>
<keyword evidence="14" id="KW-0902">Two-component regulatory system</keyword>
<keyword evidence="7" id="KW-0597">Phosphoprotein</keyword>
<dbReference type="SUPFAM" id="SSF55874">
    <property type="entry name" value="ATPase domain of HSP90 chaperone/DNA topoisomerase II/histidine kinase"/>
    <property type="match status" value="1"/>
</dbReference>
<comment type="subcellular location">
    <subcellularLocation>
        <location evidence="2">Cell inner membrane</location>
        <topology evidence="2">Multi-pass membrane protein</topology>
    </subcellularLocation>
</comment>
<dbReference type="InterPro" id="IPR036097">
    <property type="entry name" value="HisK_dim/P_sf"/>
</dbReference>
<evidence type="ECO:0000256" key="7">
    <source>
        <dbReference type="ARBA" id="ARBA00022553"/>
    </source>
</evidence>
<dbReference type="InterPro" id="IPR050428">
    <property type="entry name" value="TCS_sensor_his_kinase"/>
</dbReference>
<dbReference type="SUPFAM" id="SSF47384">
    <property type="entry name" value="Homodimeric domain of signal transducing histidine kinase"/>
    <property type="match status" value="1"/>
</dbReference>
<evidence type="ECO:0000256" key="8">
    <source>
        <dbReference type="ARBA" id="ARBA00022679"/>
    </source>
</evidence>
<feature type="domain" description="Histidine kinase" evidence="16">
    <location>
        <begin position="257"/>
        <end position="471"/>
    </location>
</feature>
<dbReference type="Pfam" id="PF00512">
    <property type="entry name" value="HisKA"/>
    <property type="match status" value="1"/>
</dbReference>
<dbReference type="EC" id="2.7.13.3" evidence="3"/>
<comment type="caution">
    <text evidence="17">The sequence shown here is derived from an EMBL/GenBank/DDBJ whole genome shotgun (WGS) entry which is preliminary data.</text>
</comment>
<keyword evidence="15" id="KW-0472">Membrane</keyword>
<name>A0ABW4NUW1_9PAST</name>
<comment type="catalytic activity">
    <reaction evidence="1">
        <text>ATP + protein L-histidine = ADP + protein N-phospho-L-histidine.</text>
        <dbReference type="EC" id="2.7.13.3"/>
    </reaction>
</comment>
<dbReference type="InterPro" id="IPR059132">
    <property type="entry name" value="QseC"/>
</dbReference>
<evidence type="ECO:0000256" key="2">
    <source>
        <dbReference type="ARBA" id="ARBA00004429"/>
    </source>
</evidence>
<dbReference type="Pfam" id="PF08521">
    <property type="entry name" value="2CSK_N"/>
    <property type="match status" value="1"/>
</dbReference>
<evidence type="ECO:0000256" key="9">
    <source>
        <dbReference type="ARBA" id="ARBA00022692"/>
    </source>
</evidence>
<sequence>MHWGKMMTRSESLEKRVISNKSLRFRLILVLSLTALATWLISTAVAWLQVRKEVNELFDAQQVLFAQRLASSNLRNILIENRASKYQPVKFKKVGFDDDALGFAVFTQDGNILLSDGHNGDNFIFTPKKGFSVNHILGDDDKWRIFWLPVNNGRLVIAVGQELDYRNDLINKMVFGQMWIWFASLPFLLGIIVWVVTRELQSVRRVSEQLEQRSPDDNTLIATAHLPKEILPLVQNLNQFFDRTATMLLRERRFTSDAAHELRSPLAALRVQTEVAQIVGDDAALRQEALENLTKGIDRASQLIDQLLTLSRLDNLNELESVENVDWQALVTSLIGERYFAAQKRQIELQFELISKPAIMQGQPLLLSLMVRNLIDNAIKYCPDGSTIKVILQRDRLLIEDNGEGVSEADLVKLGQRFYRPAGQNDKGSGLGLSIVHRIAELHHYQVQLENVKNSQGIISGFSVLILFDKT</sequence>
<evidence type="ECO:0000256" key="15">
    <source>
        <dbReference type="SAM" id="Phobius"/>
    </source>
</evidence>
<dbReference type="Proteomes" id="UP001597420">
    <property type="component" value="Unassembled WGS sequence"/>
</dbReference>
<keyword evidence="13 15" id="KW-1133">Transmembrane helix</keyword>
<dbReference type="InterPro" id="IPR003594">
    <property type="entry name" value="HATPase_dom"/>
</dbReference>
<accession>A0ABW4NUW1</accession>
<dbReference type="InterPro" id="IPR036890">
    <property type="entry name" value="HATPase_C_sf"/>
</dbReference>
<dbReference type="InterPro" id="IPR005467">
    <property type="entry name" value="His_kinase_dom"/>
</dbReference>
<keyword evidence="12" id="KW-0067">ATP-binding</keyword>
<keyword evidence="9 15" id="KW-0812">Transmembrane</keyword>
<dbReference type="SMART" id="SM00387">
    <property type="entry name" value="HATPase_c"/>
    <property type="match status" value="1"/>
</dbReference>
<dbReference type="Pfam" id="PF02518">
    <property type="entry name" value="HATPase_c"/>
    <property type="match status" value="1"/>
</dbReference>
<evidence type="ECO:0000256" key="1">
    <source>
        <dbReference type="ARBA" id="ARBA00000085"/>
    </source>
</evidence>
<dbReference type="PANTHER" id="PTHR45436">
    <property type="entry name" value="SENSOR HISTIDINE KINASE YKOH"/>
    <property type="match status" value="1"/>
</dbReference>
<organism evidence="17 18">
    <name type="scientific">Pasteurella oralis</name>
    <dbReference type="NCBI Taxonomy" id="1071947"/>
    <lineage>
        <taxon>Bacteria</taxon>
        <taxon>Pseudomonadati</taxon>
        <taxon>Pseudomonadota</taxon>
        <taxon>Gammaproteobacteria</taxon>
        <taxon>Pasteurellales</taxon>
        <taxon>Pasteurellaceae</taxon>
        <taxon>Pasteurella</taxon>
    </lineage>
</organism>
<keyword evidence="18" id="KW-1185">Reference proteome</keyword>
<keyword evidence="11 17" id="KW-0418">Kinase</keyword>
<dbReference type="RefSeq" id="WP_101774729.1">
    <property type="nucleotide sequence ID" value="NZ_JAUNLA010000001.1"/>
</dbReference>
<evidence type="ECO:0000256" key="4">
    <source>
        <dbReference type="ARBA" id="ARBA00017234"/>
    </source>
</evidence>
<evidence type="ECO:0000256" key="11">
    <source>
        <dbReference type="ARBA" id="ARBA00022777"/>
    </source>
</evidence>
<dbReference type="EMBL" id="JBHUFP010000004">
    <property type="protein sequence ID" value="MFD1805472.1"/>
    <property type="molecule type" value="Genomic_DNA"/>
</dbReference>
<proteinExistence type="predicted"/>
<evidence type="ECO:0000256" key="12">
    <source>
        <dbReference type="ARBA" id="ARBA00022840"/>
    </source>
</evidence>
<evidence type="ECO:0000259" key="16">
    <source>
        <dbReference type="PROSITE" id="PS50109"/>
    </source>
</evidence>
<evidence type="ECO:0000256" key="6">
    <source>
        <dbReference type="ARBA" id="ARBA00022519"/>
    </source>
</evidence>
<feature type="transmembrane region" description="Helical" evidence="15">
    <location>
        <begin position="178"/>
        <end position="197"/>
    </location>
</feature>
<evidence type="ECO:0000256" key="10">
    <source>
        <dbReference type="ARBA" id="ARBA00022741"/>
    </source>
</evidence>
<evidence type="ECO:0000256" key="13">
    <source>
        <dbReference type="ARBA" id="ARBA00022989"/>
    </source>
</evidence>
<reference evidence="18" key="1">
    <citation type="journal article" date="2019" name="Int. J. Syst. Evol. Microbiol.">
        <title>The Global Catalogue of Microorganisms (GCM) 10K type strain sequencing project: providing services to taxonomists for standard genome sequencing and annotation.</title>
        <authorList>
            <consortium name="The Broad Institute Genomics Platform"/>
            <consortium name="The Broad Institute Genome Sequencing Center for Infectious Disease"/>
            <person name="Wu L."/>
            <person name="Ma J."/>
        </authorList>
    </citation>
    <scope>NUCLEOTIDE SEQUENCE [LARGE SCALE GENOMIC DNA]</scope>
    <source>
        <strain evidence="18">CCM 7950</strain>
    </source>
</reference>
<dbReference type="Gene3D" id="3.30.565.10">
    <property type="entry name" value="Histidine kinase-like ATPase, C-terminal domain"/>
    <property type="match status" value="1"/>
</dbReference>
<evidence type="ECO:0000256" key="14">
    <source>
        <dbReference type="ARBA" id="ARBA00023012"/>
    </source>
</evidence>
<dbReference type="NCBIfam" id="NF007664">
    <property type="entry name" value="PRK10337.1"/>
    <property type="match status" value="1"/>
</dbReference>
<keyword evidence="6" id="KW-0997">Cell inner membrane</keyword>
<evidence type="ECO:0000313" key="18">
    <source>
        <dbReference type="Proteomes" id="UP001597420"/>
    </source>
</evidence>